<feature type="region of interest" description="Disordered" evidence="1">
    <location>
        <begin position="274"/>
        <end position="301"/>
    </location>
</feature>
<feature type="transmembrane region" description="Helical" evidence="2">
    <location>
        <begin position="12"/>
        <end position="34"/>
    </location>
</feature>
<dbReference type="EMBL" id="PQFF01000031">
    <property type="protein sequence ID" value="RHZ87561.1"/>
    <property type="molecule type" value="Genomic_DNA"/>
</dbReference>
<dbReference type="AlphaFoldDB" id="A0A397JHR6"/>
<feature type="transmembrane region" description="Helical" evidence="2">
    <location>
        <begin position="239"/>
        <end position="258"/>
    </location>
</feature>
<sequence>MISDYQNDAYTGFLLGASIMVFLHNTFVSFLLYKMRKSNISNINKIIINISGTILFLLRFISSFAPIWVDLLTCKLLNYLSEISSFFFRESLAFFLLWRLSQIGNNKIDKWASIILFSARTISHLVMFGFIKVVVYPTTVRNWCSNDVGSLFISETISVVIDFSIDLYVTFRLIQILRRANKNLLNINVSMKGNAKRTLFTGVMYWNFVRLGVAFLLNLNAIVSLITDNLNSYITIDQLAAIRFFNVFAFVLMSYVITVDAEIVKIIQGKDQNDKESDKSKHEERSPSTNATYKNASSESLPKHNTLDLSNDIQTYDVSFERLSFFEWYNAIMGFQHEKKSY</sequence>
<keyword evidence="2" id="KW-0472">Membrane</keyword>
<keyword evidence="4" id="KW-1185">Reference proteome</keyword>
<dbReference type="OrthoDB" id="2416917at2759"/>
<keyword evidence="2" id="KW-1133">Transmembrane helix</keyword>
<evidence type="ECO:0000256" key="1">
    <source>
        <dbReference type="SAM" id="MobiDB-lite"/>
    </source>
</evidence>
<feature type="transmembrane region" description="Helical" evidence="2">
    <location>
        <begin position="111"/>
        <end position="131"/>
    </location>
</feature>
<dbReference type="Proteomes" id="UP000266861">
    <property type="component" value="Unassembled WGS sequence"/>
</dbReference>
<evidence type="ECO:0008006" key="5">
    <source>
        <dbReference type="Google" id="ProtNLM"/>
    </source>
</evidence>
<feature type="transmembrane region" description="Helical" evidence="2">
    <location>
        <begin position="151"/>
        <end position="174"/>
    </location>
</feature>
<reference evidence="3 4" key="1">
    <citation type="submission" date="2018-08" db="EMBL/GenBank/DDBJ databases">
        <title>Genome and evolution of the arbuscular mycorrhizal fungus Diversispora epigaea (formerly Glomus versiforme) and its bacterial endosymbionts.</title>
        <authorList>
            <person name="Sun X."/>
            <person name="Fei Z."/>
            <person name="Harrison M."/>
        </authorList>
    </citation>
    <scope>NUCLEOTIDE SEQUENCE [LARGE SCALE GENOMIC DNA]</scope>
    <source>
        <strain evidence="3 4">IT104</strain>
    </source>
</reference>
<evidence type="ECO:0000256" key="2">
    <source>
        <dbReference type="SAM" id="Phobius"/>
    </source>
</evidence>
<evidence type="ECO:0000313" key="3">
    <source>
        <dbReference type="EMBL" id="RHZ87561.1"/>
    </source>
</evidence>
<organism evidence="3 4">
    <name type="scientific">Diversispora epigaea</name>
    <dbReference type="NCBI Taxonomy" id="1348612"/>
    <lineage>
        <taxon>Eukaryota</taxon>
        <taxon>Fungi</taxon>
        <taxon>Fungi incertae sedis</taxon>
        <taxon>Mucoromycota</taxon>
        <taxon>Glomeromycotina</taxon>
        <taxon>Glomeromycetes</taxon>
        <taxon>Diversisporales</taxon>
        <taxon>Diversisporaceae</taxon>
        <taxon>Diversispora</taxon>
    </lineage>
</organism>
<evidence type="ECO:0000313" key="4">
    <source>
        <dbReference type="Proteomes" id="UP000266861"/>
    </source>
</evidence>
<feature type="transmembrane region" description="Helical" evidence="2">
    <location>
        <begin position="46"/>
        <end position="67"/>
    </location>
</feature>
<feature type="compositionally biased region" description="Basic and acidic residues" evidence="1">
    <location>
        <begin position="274"/>
        <end position="286"/>
    </location>
</feature>
<protein>
    <recommendedName>
        <fullName evidence="5">G-protein coupled receptors family 1 profile domain-containing protein</fullName>
    </recommendedName>
</protein>
<feature type="transmembrane region" description="Helical" evidence="2">
    <location>
        <begin position="79"/>
        <end position="99"/>
    </location>
</feature>
<comment type="caution">
    <text evidence="3">The sequence shown here is derived from an EMBL/GenBank/DDBJ whole genome shotgun (WGS) entry which is preliminary data.</text>
</comment>
<gene>
    <name evidence="3" type="ORF">Glove_33g160</name>
</gene>
<feature type="transmembrane region" description="Helical" evidence="2">
    <location>
        <begin position="205"/>
        <end position="227"/>
    </location>
</feature>
<accession>A0A397JHR6</accession>
<feature type="compositionally biased region" description="Polar residues" evidence="1">
    <location>
        <begin position="287"/>
        <end position="300"/>
    </location>
</feature>
<keyword evidence="2" id="KW-0812">Transmembrane</keyword>
<proteinExistence type="predicted"/>
<name>A0A397JHR6_9GLOM</name>